<dbReference type="GO" id="GO:0003700">
    <property type="term" value="F:DNA-binding transcription factor activity"/>
    <property type="evidence" value="ECO:0007669"/>
    <property type="project" value="TreeGrafter"/>
</dbReference>
<dbReference type="GO" id="GO:0005829">
    <property type="term" value="C:cytosol"/>
    <property type="evidence" value="ECO:0007669"/>
    <property type="project" value="TreeGrafter"/>
</dbReference>
<feature type="domain" description="Cyclic nucleotide-binding" evidence="1">
    <location>
        <begin position="7"/>
        <end position="125"/>
    </location>
</feature>
<gene>
    <name evidence="2" type="ORF">ENR15_08885</name>
</gene>
<protein>
    <submittedName>
        <fullName evidence="2">Cyclic nucleotide-binding domain-containing protein</fullName>
    </submittedName>
</protein>
<reference evidence="2" key="1">
    <citation type="journal article" date="2020" name="mSystems">
        <title>Genome- and Community-Level Interaction Insights into Carbon Utilization and Element Cycling Functions of Hydrothermarchaeota in Hydrothermal Sediment.</title>
        <authorList>
            <person name="Zhou Z."/>
            <person name="Liu Y."/>
            <person name="Xu W."/>
            <person name="Pan J."/>
            <person name="Luo Z.H."/>
            <person name="Li M."/>
        </authorList>
    </citation>
    <scope>NUCLEOTIDE SEQUENCE [LARGE SCALE GENOMIC DNA]</scope>
    <source>
        <strain evidence="2">SpSt-374</strain>
    </source>
</reference>
<dbReference type="InterPro" id="IPR000595">
    <property type="entry name" value="cNMP-bd_dom"/>
</dbReference>
<dbReference type="SUPFAM" id="SSF51206">
    <property type="entry name" value="cAMP-binding domain-like"/>
    <property type="match status" value="1"/>
</dbReference>
<evidence type="ECO:0000259" key="1">
    <source>
        <dbReference type="PROSITE" id="PS50042"/>
    </source>
</evidence>
<dbReference type="PANTHER" id="PTHR24567">
    <property type="entry name" value="CRP FAMILY TRANSCRIPTIONAL REGULATORY PROTEIN"/>
    <property type="match status" value="1"/>
</dbReference>
<dbReference type="Gene3D" id="2.60.120.10">
    <property type="entry name" value="Jelly Rolls"/>
    <property type="match status" value="1"/>
</dbReference>
<evidence type="ECO:0000313" key="2">
    <source>
        <dbReference type="EMBL" id="HGG00748.1"/>
    </source>
</evidence>
<dbReference type="CDD" id="cd00038">
    <property type="entry name" value="CAP_ED"/>
    <property type="match status" value="1"/>
</dbReference>
<organism evidence="2">
    <name type="scientific">Planktothricoides sp. SpSt-374</name>
    <dbReference type="NCBI Taxonomy" id="2282167"/>
    <lineage>
        <taxon>Bacteria</taxon>
        <taxon>Bacillati</taxon>
        <taxon>Cyanobacteriota</taxon>
        <taxon>Cyanophyceae</taxon>
        <taxon>Oscillatoriophycideae</taxon>
        <taxon>Oscillatoriales</taxon>
        <taxon>Oscillatoriaceae</taxon>
        <taxon>Planktothricoides</taxon>
    </lineage>
</organism>
<dbReference type="InterPro" id="IPR050397">
    <property type="entry name" value="Env_Response_Regulators"/>
</dbReference>
<accession>A0A7C3ZVS6</accession>
<proteinExistence type="predicted"/>
<comment type="caution">
    <text evidence="2">The sequence shown here is derived from an EMBL/GenBank/DDBJ whole genome shotgun (WGS) entry which is preliminary data.</text>
</comment>
<dbReference type="SMART" id="SM00100">
    <property type="entry name" value="cNMP"/>
    <property type="match status" value="1"/>
</dbReference>
<dbReference type="InterPro" id="IPR018490">
    <property type="entry name" value="cNMP-bd_dom_sf"/>
</dbReference>
<dbReference type="PANTHER" id="PTHR24567:SF74">
    <property type="entry name" value="HTH-TYPE TRANSCRIPTIONAL REGULATOR ARCR"/>
    <property type="match status" value="1"/>
</dbReference>
<dbReference type="Pfam" id="PF00027">
    <property type="entry name" value="cNMP_binding"/>
    <property type="match status" value="1"/>
</dbReference>
<sequence length="173" mass="18869">MKKVLYILSELSTRDIDWMLEVGQRLEIPAGSEVIKENEDIDALYIVLDGSLSVCVASLGAKEIATIGSGEVLGEMSFVDSRPPSATVTALEKSLLLAIPKAELNAKLQEDVLFSLRFYRAIAKFLSNRLRGTFSSLAPEEEKSALAEVGEENLTLAASRFDDLLQIMKDSSA</sequence>
<name>A0A7C3ZVS6_9CYAN</name>
<dbReference type="EMBL" id="DSPX01000086">
    <property type="protein sequence ID" value="HGG00748.1"/>
    <property type="molecule type" value="Genomic_DNA"/>
</dbReference>
<dbReference type="InterPro" id="IPR014710">
    <property type="entry name" value="RmlC-like_jellyroll"/>
</dbReference>
<dbReference type="PROSITE" id="PS50042">
    <property type="entry name" value="CNMP_BINDING_3"/>
    <property type="match status" value="1"/>
</dbReference>
<dbReference type="AlphaFoldDB" id="A0A7C3ZVS6"/>